<comment type="caution">
    <text evidence="2">The sequence shown here is derived from an EMBL/GenBank/DDBJ whole genome shotgun (WGS) entry which is preliminary data.</text>
</comment>
<protein>
    <recommendedName>
        <fullName evidence="4">Lipoprotein</fullName>
    </recommendedName>
</protein>
<dbReference type="RefSeq" id="WP_212921036.1">
    <property type="nucleotide sequence ID" value="NZ_BORP01000004.1"/>
</dbReference>
<evidence type="ECO:0000256" key="1">
    <source>
        <dbReference type="SAM" id="SignalP"/>
    </source>
</evidence>
<sequence length="182" mass="20690">MRNLCQLSLLILFFILVGCSNSTGYKNEDVVAIVRGEEITIGDLRFLYPDEKIMDAIEGTVKAVLVIQEAKKLKIDVAEEVQEIIEEHATYPAEEDASPVAEVIRNFADSQAKKLGMEPEDYYKKYIEATSESMAYMNAYVQEIIGEFQGDIDDIDEYNEQGNKVLNELVAKYKDEIKIFIK</sequence>
<evidence type="ECO:0000313" key="3">
    <source>
        <dbReference type="Proteomes" id="UP000676917"/>
    </source>
</evidence>
<gene>
    <name evidence="2" type="ORF">J43TS3_21630</name>
</gene>
<dbReference type="AlphaFoldDB" id="A0A920C8D2"/>
<accession>A0A920C8D2</accession>
<feature type="signal peptide" evidence="1">
    <location>
        <begin position="1"/>
        <end position="22"/>
    </location>
</feature>
<proteinExistence type="predicted"/>
<reference evidence="2" key="1">
    <citation type="submission" date="2021-03" db="EMBL/GenBank/DDBJ databases">
        <title>Antimicrobial resistance genes in bacteria isolated from Japanese honey, and their potential for conferring macrolide and lincosamide resistance in the American foulbrood pathogen Paenibacillus larvae.</title>
        <authorList>
            <person name="Okamoto M."/>
            <person name="Kumagai M."/>
            <person name="Kanamori H."/>
            <person name="Takamatsu D."/>
        </authorList>
    </citation>
    <scope>NUCLEOTIDE SEQUENCE</scope>
    <source>
        <strain evidence="2">J43TS3</strain>
    </source>
</reference>
<dbReference type="PROSITE" id="PS51257">
    <property type="entry name" value="PROKAR_LIPOPROTEIN"/>
    <property type="match status" value="1"/>
</dbReference>
<keyword evidence="3" id="KW-1185">Reference proteome</keyword>
<evidence type="ECO:0000313" key="2">
    <source>
        <dbReference type="EMBL" id="GIO27552.1"/>
    </source>
</evidence>
<dbReference type="Proteomes" id="UP000676917">
    <property type="component" value="Unassembled WGS sequence"/>
</dbReference>
<organism evidence="2 3">
    <name type="scientific">Ornithinibacillus bavariensis</name>
    <dbReference type="NCBI Taxonomy" id="545502"/>
    <lineage>
        <taxon>Bacteria</taxon>
        <taxon>Bacillati</taxon>
        <taxon>Bacillota</taxon>
        <taxon>Bacilli</taxon>
        <taxon>Bacillales</taxon>
        <taxon>Bacillaceae</taxon>
        <taxon>Ornithinibacillus</taxon>
    </lineage>
</organism>
<name>A0A920C8D2_9BACI</name>
<keyword evidence="1" id="KW-0732">Signal</keyword>
<dbReference type="EMBL" id="BORP01000004">
    <property type="protein sequence ID" value="GIO27552.1"/>
    <property type="molecule type" value="Genomic_DNA"/>
</dbReference>
<feature type="chain" id="PRO_5039190381" description="Lipoprotein" evidence="1">
    <location>
        <begin position="23"/>
        <end position="182"/>
    </location>
</feature>
<evidence type="ECO:0008006" key="4">
    <source>
        <dbReference type="Google" id="ProtNLM"/>
    </source>
</evidence>